<name>A0A643CA16_BALPH</name>
<feature type="non-terminal residue" evidence="2">
    <location>
        <position position="119"/>
    </location>
</feature>
<feature type="non-terminal residue" evidence="2">
    <location>
        <position position="1"/>
    </location>
</feature>
<feature type="compositionally biased region" description="Pro residues" evidence="1">
    <location>
        <begin position="1"/>
        <end position="13"/>
    </location>
</feature>
<sequence length="119" mass="11846">LGPPPPPPPPPPESRSQTRRVSAQDSGDCSSAAATAAPAAPGGWEETRLLQTRDLLPAAASRDPDPSPEPALGGAGRGTQRLISILSIPALADPSGGSGTGDPGVPQDALSPRPPRPLA</sequence>
<feature type="region of interest" description="Disordered" evidence="1">
    <location>
        <begin position="1"/>
        <end position="119"/>
    </location>
</feature>
<dbReference type="EMBL" id="SGJD01002052">
    <property type="protein sequence ID" value="KAB0397076.1"/>
    <property type="molecule type" value="Genomic_DNA"/>
</dbReference>
<proteinExistence type="predicted"/>
<comment type="caution">
    <text evidence="2">The sequence shown here is derived from an EMBL/GenBank/DDBJ whole genome shotgun (WGS) entry which is preliminary data.</text>
</comment>
<feature type="compositionally biased region" description="Low complexity" evidence="1">
    <location>
        <begin position="32"/>
        <end position="41"/>
    </location>
</feature>
<accession>A0A643CA16</accession>
<keyword evidence="3" id="KW-1185">Reference proteome</keyword>
<reference evidence="2 3" key="1">
    <citation type="journal article" date="2019" name="PLoS ONE">
        <title>Genomic analyses reveal an absence of contemporary introgressive admixture between fin whales and blue whales, despite known hybrids.</title>
        <authorList>
            <person name="Westbury M.V."/>
            <person name="Petersen B."/>
            <person name="Lorenzen E.D."/>
        </authorList>
    </citation>
    <scope>NUCLEOTIDE SEQUENCE [LARGE SCALE GENOMIC DNA]</scope>
    <source>
        <strain evidence="2">FinWhale-01</strain>
    </source>
</reference>
<evidence type="ECO:0000313" key="2">
    <source>
        <dbReference type="EMBL" id="KAB0397076.1"/>
    </source>
</evidence>
<protein>
    <submittedName>
        <fullName evidence="2">Uncharacterized protein</fullName>
    </submittedName>
</protein>
<dbReference type="Proteomes" id="UP000437017">
    <property type="component" value="Unassembled WGS sequence"/>
</dbReference>
<evidence type="ECO:0000256" key="1">
    <source>
        <dbReference type="SAM" id="MobiDB-lite"/>
    </source>
</evidence>
<evidence type="ECO:0000313" key="3">
    <source>
        <dbReference type="Proteomes" id="UP000437017"/>
    </source>
</evidence>
<organism evidence="2 3">
    <name type="scientific">Balaenoptera physalus</name>
    <name type="common">Fin whale</name>
    <name type="synonym">Balaena physalus</name>
    <dbReference type="NCBI Taxonomy" id="9770"/>
    <lineage>
        <taxon>Eukaryota</taxon>
        <taxon>Metazoa</taxon>
        <taxon>Chordata</taxon>
        <taxon>Craniata</taxon>
        <taxon>Vertebrata</taxon>
        <taxon>Euteleostomi</taxon>
        <taxon>Mammalia</taxon>
        <taxon>Eutheria</taxon>
        <taxon>Laurasiatheria</taxon>
        <taxon>Artiodactyla</taxon>
        <taxon>Whippomorpha</taxon>
        <taxon>Cetacea</taxon>
        <taxon>Mysticeti</taxon>
        <taxon>Balaenopteridae</taxon>
        <taxon>Balaenoptera</taxon>
    </lineage>
</organism>
<feature type="compositionally biased region" description="Polar residues" evidence="1">
    <location>
        <begin position="19"/>
        <end position="29"/>
    </location>
</feature>
<gene>
    <name evidence="2" type="ORF">E2I00_012123</name>
</gene>
<dbReference type="AlphaFoldDB" id="A0A643CA16"/>